<evidence type="ECO:0000313" key="7">
    <source>
        <dbReference type="EMBL" id="TPX76848.1"/>
    </source>
</evidence>
<evidence type="ECO:0000256" key="4">
    <source>
        <dbReference type="ARBA" id="ARBA00022927"/>
    </source>
</evidence>
<feature type="domain" description="Beta-adaptin appendage C-terminal subdomain" evidence="6">
    <location>
        <begin position="979"/>
        <end position="1094"/>
    </location>
</feature>
<comment type="caution">
    <text evidence="7">The sequence shown here is derived from an EMBL/GenBank/DDBJ whole genome shotgun (WGS) entry which is preliminary data.</text>
</comment>
<dbReference type="PANTHER" id="PTHR11134">
    <property type="entry name" value="ADAPTOR COMPLEX SUBUNIT BETA FAMILY MEMBER"/>
    <property type="match status" value="1"/>
</dbReference>
<comment type="subcellular location">
    <subcellularLocation>
        <location evidence="1">Endomembrane system</location>
    </subcellularLocation>
</comment>
<keyword evidence="5" id="KW-0472">Membrane</keyword>
<organism evidence="7 8">
    <name type="scientific">Chytriomyces confervae</name>
    <dbReference type="NCBI Taxonomy" id="246404"/>
    <lineage>
        <taxon>Eukaryota</taxon>
        <taxon>Fungi</taxon>
        <taxon>Fungi incertae sedis</taxon>
        <taxon>Chytridiomycota</taxon>
        <taxon>Chytridiomycota incertae sedis</taxon>
        <taxon>Chytridiomycetes</taxon>
        <taxon>Chytridiales</taxon>
        <taxon>Chytriomycetaceae</taxon>
        <taxon>Chytriomyces</taxon>
    </lineage>
</organism>
<evidence type="ECO:0000256" key="5">
    <source>
        <dbReference type="ARBA" id="ARBA00023136"/>
    </source>
</evidence>
<dbReference type="EMBL" id="QEAP01000034">
    <property type="protein sequence ID" value="TPX76848.1"/>
    <property type="molecule type" value="Genomic_DNA"/>
</dbReference>
<dbReference type="InterPro" id="IPR009028">
    <property type="entry name" value="Coatomer/calthrin_app_sub_C"/>
</dbReference>
<dbReference type="GO" id="GO:0006886">
    <property type="term" value="P:intracellular protein transport"/>
    <property type="evidence" value="ECO:0007669"/>
    <property type="project" value="InterPro"/>
</dbReference>
<dbReference type="InterPro" id="IPR015151">
    <property type="entry name" value="B-adaptin_app_sub_C"/>
</dbReference>
<dbReference type="OrthoDB" id="10254310at2759"/>
<dbReference type="GO" id="GO:0016192">
    <property type="term" value="P:vesicle-mediated transport"/>
    <property type="evidence" value="ECO:0007669"/>
    <property type="project" value="InterPro"/>
</dbReference>
<dbReference type="AlphaFoldDB" id="A0A507FN30"/>
<dbReference type="SMART" id="SM01020">
    <property type="entry name" value="B2-adapt-app_C"/>
    <property type="match status" value="1"/>
</dbReference>
<dbReference type="Pfam" id="PF09066">
    <property type="entry name" value="B2-adapt-app_C"/>
    <property type="match status" value="1"/>
</dbReference>
<proteinExistence type="inferred from homology"/>
<gene>
    <name evidence="7" type="ORF">CcCBS67573_g01873</name>
</gene>
<dbReference type="SUPFAM" id="SSF55711">
    <property type="entry name" value="Subdomain of clathrin and coatomer appendage domain"/>
    <property type="match status" value="1"/>
</dbReference>
<evidence type="ECO:0000256" key="3">
    <source>
        <dbReference type="ARBA" id="ARBA00022448"/>
    </source>
</evidence>
<dbReference type="Gene3D" id="3.30.310.10">
    <property type="entry name" value="TATA-Binding Protein"/>
    <property type="match status" value="1"/>
</dbReference>
<name>A0A507FN30_9FUNG</name>
<dbReference type="Gene3D" id="2.60.40.1150">
    <property type="match status" value="1"/>
</dbReference>
<accession>A0A507FN30</accession>
<evidence type="ECO:0000256" key="2">
    <source>
        <dbReference type="ARBA" id="ARBA00006613"/>
    </source>
</evidence>
<dbReference type="SUPFAM" id="SSF49348">
    <property type="entry name" value="Clathrin adaptor appendage domain"/>
    <property type="match status" value="1"/>
</dbReference>
<dbReference type="Gene3D" id="1.25.10.10">
    <property type="entry name" value="Leucine-rich Repeat Variant"/>
    <property type="match status" value="1"/>
</dbReference>
<protein>
    <recommendedName>
        <fullName evidence="6">Beta-adaptin appendage C-terminal subdomain domain-containing protein</fullName>
    </recommendedName>
</protein>
<dbReference type="InterPro" id="IPR002553">
    <property type="entry name" value="Clathrin/coatomer_adapt-like_N"/>
</dbReference>
<evidence type="ECO:0000259" key="6">
    <source>
        <dbReference type="SMART" id="SM01020"/>
    </source>
</evidence>
<evidence type="ECO:0000313" key="8">
    <source>
        <dbReference type="Proteomes" id="UP000320333"/>
    </source>
</evidence>
<dbReference type="STRING" id="246404.A0A507FN30"/>
<dbReference type="InterPro" id="IPR011989">
    <property type="entry name" value="ARM-like"/>
</dbReference>
<dbReference type="FunFam" id="2.60.40.1150:FF:000002">
    <property type="entry name" value="Beta-adaptin-like protein C"/>
    <property type="match status" value="1"/>
</dbReference>
<keyword evidence="4" id="KW-0653">Protein transport</keyword>
<dbReference type="SUPFAM" id="SSF48371">
    <property type="entry name" value="ARM repeat"/>
    <property type="match status" value="1"/>
</dbReference>
<keyword evidence="3" id="KW-0813">Transport</keyword>
<evidence type="ECO:0000256" key="1">
    <source>
        <dbReference type="ARBA" id="ARBA00004308"/>
    </source>
</evidence>
<dbReference type="Pfam" id="PF01602">
    <property type="entry name" value="Adaptin_N"/>
    <property type="match status" value="1"/>
</dbReference>
<dbReference type="InterPro" id="IPR026739">
    <property type="entry name" value="AP_beta"/>
</dbReference>
<keyword evidence="8" id="KW-1185">Reference proteome</keyword>
<reference evidence="7 8" key="1">
    <citation type="journal article" date="2019" name="Sci. Rep.">
        <title>Comparative genomics of chytrid fungi reveal insights into the obligate biotrophic and pathogenic lifestyle of Synchytrium endobioticum.</title>
        <authorList>
            <person name="van de Vossenberg B.T.L.H."/>
            <person name="Warris S."/>
            <person name="Nguyen H.D.T."/>
            <person name="van Gent-Pelzer M.P.E."/>
            <person name="Joly D.L."/>
            <person name="van de Geest H.C."/>
            <person name="Bonants P.J.M."/>
            <person name="Smith D.S."/>
            <person name="Levesque C.A."/>
            <person name="van der Lee T.A.J."/>
        </authorList>
    </citation>
    <scope>NUCLEOTIDE SEQUENCE [LARGE SCALE GENOMIC DNA]</scope>
    <source>
        <strain evidence="7 8">CBS 675.73</strain>
    </source>
</reference>
<comment type="similarity">
    <text evidence="2">Belongs to the adaptor complexes large subunit family.</text>
</comment>
<dbReference type="InterPro" id="IPR016024">
    <property type="entry name" value="ARM-type_fold"/>
</dbReference>
<dbReference type="GO" id="GO:0012505">
    <property type="term" value="C:endomembrane system"/>
    <property type="evidence" value="ECO:0007669"/>
    <property type="project" value="UniProtKB-SubCell"/>
</dbReference>
<dbReference type="InterPro" id="IPR013041">
    <property type="entry name" value="Clathrin_app_Ig-like_sf"/>
</dbReference>
<dbReference type="GO" id="GO:0030131">
    <property type="term" value="C:clathrin adaptor complex"/>
    <property type="evidence" value="ECO:0007669"/>
    <property type="project" value="InterPro"/>
</dbReference>
<dbReference type="InterPro" id="IPR012295">
    <property type="entry name" value="TBP_dom_sf"/>
</dbReference>
<dbReference type="InterPro" id="IPR013037">
    <property type="entry name" value="Clathrin_b-adaptin_app_Ig-like"/>
</dbReference>
<dbReference type="Proteomes" id="UP000320333">
    <property type="component" value="Unassembled WGS sequence"/>
</dbReference>
<sequence length="1095" mass="120271">MDAKYFSKGKVQEFRDELSAADRRDTKHTKKRIVLKKIVANMTMGNDMSPLFADVVAVMQTPMLEVKKMAYLYVVSYARTKPDLAKLTIAAFERDLLDTNPLIRALALRNMSYIQVDKVIDAVAAALVKCLADRDAYVAKTAAVCVVKMYSFDKGVVERNGFIEKLRSLLNSDNSMVVANAVAALTEIAEKNPEFDMRMDFALTNKLLTAINECGEWGQVYILESLLYFVPQDHNDAELVAERVMPRLQHANSAVVLSAIRLILYMTNYILKDELVATFYRRIGPPLVTLLHNGPEVQFVALRNIQLILQRKPDFLKSEIKVFFAKYNDPVYVKIAKLEIMFRLVSDLDVDAVLNELKEYATEVDVDFVRRSIRAIGKCAIKIESAADRCVKALVELIKTKVNYVVQESVIVIKDIFRRYPNKYEGIITTLCENLDSLDESEAKASMIWIIGHYSDRIENAQELLSHFLEPFKDETPNVQLALLTAIVKLFIKRPTQGQELIPKVLKWSTEDVDNPDLRDRGFIYWRLLSTDPVAAKAIVFGDVVPVTSEMDNLPNQTLEELFLHISTLASMYHKTPEMFVGGLRKKKVEPSAAFVFRDFSAYRGHMDEDVFARKNAIENPNQNGMFGDEQQQVNPYAHGGVNAFGGGMQDNDDEDDGPDVNATPIVNSGALEITQQPVDPLYSNQFEMFLNSLANAPAPPPPQPSTDATMLLAGLSIGNNSPFGNNATNNSSAVDPNYGFSQPVATGPIFGRGSTADPNSGAYATTSGGLVELDPFGPSKQAAAVSPVQTAPPPVSTPQYGMGVNPMNSMYAGGASNLMTPSTPLQSAPLSTPAMNQMSFMSQPSSGPPSAQGYVPAATILLDFQTGKGLEIMGTFSRRAGGPNGRVYMDMAFTNKTGSSMLSDFAILFNRNAFGLSPAEPLNVSALAPGASGRTSLALKMDANAATPSNPVNNLQIAVKCNLGILYFQAQIPLHVLFSENISIEPEAWLRAWTSELPPSTESVTNFQLNRTARFTSPSDVEALLRANAMITVAQRNVEGNHVFFTYAQVSNGVAIYSEIKLDPSYQYVMVSTKSLGAQFIPAFESAVNGILNA</sequence>